<evidence type="ECO:0000313" key="3">
    <source>
        <dbReference type="EnsemblPlants" id="Pp3c2_24830V3.1"/>
    </source>
</evidence>
<evidence type="ECO:0000259" key="1">
    <source>
        <dbReference type="Pfam" id="PF00443"/>
    </source>
</evidence>
<reference evidence="2 4" key="1">
    <citation type="journal article" date="2008" name="Science">
        <title>The Physcomitrella genome reveals evolutionary insights into the conquest of land by plants.</title>
        <authorList>
            <person name="Rensing S."/>
            <person name="Lang D."/>
            <person name="Zimmer A."/>
            <person name="Terry A."/>
            <person name="Salamov A."/>
            <person name="Shapiro H."/>
            <person name="Nishiyama T."/>
            <person name="Perroud P.-F."/>
            <person name="Lindquist E."/>
            <person name="Kamisugi Y."/>
            <person name="Tanahashi T."/>
            <person name="Sakakibara K."/>
            <person name="Fujita T."/>
            <person name="Oishi K."/>
            <person name="Shin-I T."/>
            <person name="Kuroki Y."/>
            <person name="Toyoda A."/>
            <person name="Suzuki Y."/>
            <person name="Hashimoto A."/>
            <person name="Yamaguchi K."/>
            <person name="Sugano A."/>
            <person name="Kohara Y."/>
            <person name="Fujiyama A."/>
            <person name="Anterola A."/>
            <person name="Aoki S."/>
            <person name="Ashton N."/>
            <person name="Barbazuk W.B."/>
            <person name="Barker E."/>
            <person name="Bennetzen J."/>
            <person name="Bezanilla M."/>
            <person name="Blankenship R."/>
            <person name="Cho S.H."/>
            <person name="Dutcher S."/>
            <person name="Estelle M."/>
            <person name="Fawcett J.A."/>
            <person name="Gundlach H."/>
            <person name="Hanada K."/>
            <person name="Heyl A."/>
            <person name="Hicks K.A."/>
            <person name="Hugh J."/>
            <person name="Lohr M."/>
            <person name="Mayer K."/>
            <person name="Melkozernov A."/>
            <person name="Murata T."/>
            <person name="Nelson D."/>
            <person name="Pils B."/>
            <person name="Prigge M."/>
            <person name="Reiss B."/>
            <person name="Renner T."/>
            <person name="Rombauts S."/>
            <person name="Rushton P."/>
            <person name="Sanderfoot A."/>
            <person name="Schween G."/>
            <person name="Shiu S.-H."/>
            <person name="Stueber K."/>
            <person name="Theodoulou F.L."/>
            <person name="Tu H."/>
            <person name="Van de Peer Y."/>
            <person name="Verrier P.J."/>
            <person name="Waters E."/>
            <person name="Wood A."/>
            <person name="Yang L."/>
            <person name="Cove D."/>
            <person name="Cuming A."/>
            <person name="Hasebe M."/>
            <person name="Lucas S."/>
            <person name="Mishler D.B."/>
            <person name="Reski R."/>
            <person name="Grigoriev I."/>
            <person name="Quatrano R.S."/>
            <person name="Boore J.L."/>
        </authorList>
    </citation>
    <scope>NUCLEOTIDE SEQUENCE [LARGE SCALE GENOMIC DNA]</scope>
    <source>
        <strain evidence="3 4">cv. Gransden 2004</strain>
    </source>
</reference>
<dbReference type="Pfam" id="PF00443">
    <property type="entry name" value="UCH"/>
    <property type="match status" value="1"/>
</dbReference>
<dbReference type="EMBL" id="ABEU02000002">
    <property type="protein sequence ID" value="PNR60373.1"/>
    <property type="molecule type" value="Genomic_DNA"/>
</dbReference>
<accession>A0A2K1L2X7</accession>
<dbReference type="AlphaFoldDB" id="A0A2K1L2X7"/>
<sequence length="138" mass="15794">MSDVVGGKISFVEETYQDFCLASREDERSDESKEWSLESLLNLYFQETTICRKCEGCGAEDSKARAQILQLPHVLVLELKQLHMDRDFPCTKVTSHVKLNSRLNIVDDEYAKTEMKFKRILHNTCEVVTLTADGCLSQ</sequence>
<dbReference type="EnsemblPlants" id="Pp3c2_24830V3.1">
    <property type="protein sequence ID" value="Pp3c2_24830V3.1"/>
    <property type="gene ID" value="Pp3c2_24830"/>
</dbReference>
<dbReference type="InParanoid" id="A0A2K1L2X7"/>
<dbReference type="Gramene" id="Pp3c2_24830V3.1">
    <property type="protein sequence ID" value="Pp3c2_24830V3.1"/>
    <property type="gene ID" value="Pp3c2_24830"/>
</dbReference>
<dbReference type="SUPFAM" id="SSF54001">
    <property type="entry name" value="Cysteine proteinases"/>
    <property type="match status" value="1"/>
</dbReference>
<dbReference type="InterPro" id="IPR001394">
    <property type="entry name" value="Peptidase_C19_UCH"/>
</dbReference>
<dbReference type="GO" id="GO:0004843">
    <property type="term" value="F:cysteine-type deubiquitinase activity"/>
    <property type="evidence" value="ECO:0007669"/>
    <property type="project" value="InterPro"/>
</dbReference>
<protein>
    <recommendedName>
        <fullName evidence="1">Peptidase C19 ubiquitin carboxyl-terminal hydrolase domain-containing protein</fullName>
    </recommendedName>
</protein>
<name>A0A2K1L2X7_PHYPA</name>
<dbReference type="Proteomes" id="UP000006727">
    <property type="component" value="Chromosome 2"/>
</dbReference>
<dbReference type="GO" id="GO:0016579">
    <property type="term" value="P:protein deubiquitination"/>
    <property type="evidence" value="ECO:0007669"/>
    <property type="project" value="InterPro"/>
</dbReference>
<reference evidence="3" key="3">
    <citation type="submission" date="2020-12" db="UniProtKB">
        <authorList>
            <consortium name="EnsemblPlants"/>
        </authorList>
    </citation>
    <scope>IDENTIFICATION</scope>
</reference>
<reference evidence="2 4" key="2">
    <citation type="journal article" date="2018" name="Plant J.">
        <title>The Physcomitrella patens chromosome-scale assembly reveals moss genome structure and evolution.</title>
        <authorList>
            <person name="Lang D."/>
            <person name="Ullrich K.K."/>
            <person name="Murat F."/>
            <person name="Fuchs J."/>
            <person name="Jenkins J."/>
            <person name="Haas F.B."/>
            <person name="Piednoel M."/>
            <person name="Gundlach H."/>
            <person name="Van Bel M."/>
            <person name="Meyberg R."/>
            <person name="Vives C."/>
            <person name="Morata J."/>
            <person name="Symeonidi A."/>
            <person name="Hiss M."/>
            <person name="Muchero W."/>
            <person name="Kamisugi Y."/>
            <person name="Saleh O."/>
            <person name="Blanc G."/>
            <person name="Decker E.L."/>
            <person name="van Gessel N."/>
            <person name="Grimwood J."/>
            <person name="Hayes R.D."/>
            <person name="Graham S.W."/>
            <person name="Gunter L.E."/>
            <person name="McDaniel S.F."/>
            <person name="Hoernstein S.N.W."/>
            <person name="Larsson A."/>
            <person name="Li F.W."/>
            <person name="Perroud P.F."/>
            <person name="Phillips J."/>
            <person name="Ranjan P."/>
            <person name="Rokshar D.S."/>
            <person name="Rothfels C.J."/>
            <person name="Schneider L."/>
            <person name="Shu S."/>
            <person name="Stevenson D.W."/>
            <person name="Thummler F."/>
            <person name="Tillich M."/>
            <person name="Villarreal Aguilar J.C."/>
            <person name="Widiez T."/>
            <person name="Wong G.K."/>
            <person name="Wymore A."/>
            <person name="Zhang Y."/>
            <person name="Zimmer A.D."/>
            <person name="Quatrano R.S."/>
            <person name="Mayer K.F.X."/>
            <person name="Goodstein D."/>
            <person name="Casacuberta J.M."/>
            <person name="Vandepoele K."/>
            <person name="Reski R."/>
            <person name="Cuming A.C."/>
            <person name="Tuskan G.A."/>
            <person name="Maumus F."/>
            <person name="Salse J."/>
            <person name="Schmutz J."/>
            <person name="Rensing S.A."/>
        </authorList>
    </citation>
    <scope>NUCLEOTIDE SEQUENCE [LARGE SCALE GENOMIC DNA]</scope>
    <source>
        <strain evidence="3 4">cv. Gransden 2004</strain>
    </source>
</reference>
<gene>
    <name evidence="2" type="ORF">PHYPA_003166</name>
</gene>
<organism evidence="2">
    <name type="scientific">Physcomitrium patens</name>
    <name type="common">Spreading-leaved earth moss</name>
    <name type="synonym">Physcomitrella patens</name>
    <dbReference type="NCBI Taxonomy" id="3218"/>
    <lineage>
        <taxon>Eukaryota</taxon>
        <taxon>Viridiplantae</taxon>
        <taxon>Streptophyta</taxon>
        <taxon>Embryophyta</taxon>
        <taxon>Bryophyta</taxon>
        <taxon>Bryophytina</taxon>
        <taxon>Bryopsida</taxon>
        <taxon>Funariidae</taxon>
        <taxon>Funariales</taxon>
        <taxon>Funariaceae</taxon>
        <taxon>Physcomitrium</taxon>
    </lineage>
</organism>
<evidence type="ECO:0000313" key="4">
    <source>
        <dbReference type="Proteomes" id="UP000006727"/>
    </source>
</evidence>
<proteinExistence type="predicted"/>
<evidence type="ECO:0000313" key="2">
    <source>
        <dbReference type="EMBL" id="PNR60373.1"/>
    </source>
</evidence>
<dbReference type="InterPro" id="IPR038765">
    <property type="entry name" value="Papain-like_cys_pep_sf"/>
</dbReference>
<dbReference type="Gene3D" id="3.90.70.10">
    <property type="entry name" value="Cysteine proteinases"/>
    <property type="match status" value="1"/>
</dbReference>
<keyword evidence="4" id="KW-1185">Reference proteome</keyword>
<feature type="domain" description="Peptidase C19 ubiquitin carboxyl-terminal hydrolase" evidence="1">
    <location>
        <begin position="26"/>
        <end position="106"/>
    </location>
</feature>